<dbReference type="Proteomes" id="UP000016646">
    <property type="component" value="Unassembled WGS sequence"/>
</dbReference>
<accession>A0ABN0P4R1</accession>
<reference evidence="1 2" key="1">
    <citation type="submission" date="2013-08" db="EMBL/GenBank/DDBJ databases">
        <authorList>
            <person name="Durkin A.S."/>
            <person name="Haft D.R."/>
            <person name="McCorrison J."/>
            <person name="Torralba M."/>
            <person name="Gillis M."/>
            <person name="Haft D.H."/>
            <person name="Methe B."/>
            <person name="Sutton G."/>
            <person name="Nelson K.E."/>
        </authorList>
    </citation>
    <scope>NUCLEOTIDE SEQUENCE [LARGE SCALE GENOMIC DNA]</scope>
    <source>
        <strain evidence="1 2">ATCC 35536</strain>
    </source>
</reference>
<protein>
    <submittedName>
        <fullName evidence="1">Uncharacterized protein</fullName>
    </submittedName>
</protein>
<comment type="caution">
    <text evidence="1">The sequence shown here is derived from an EMBL/GenBank/DDBJ whole genome shotgun (WGS) entry which is preliminary data.</text>
</comment>
<organism evidence="1 2">
    <name type="scientific">Treponema socranskii subsp. socranskii VPI DR56BR1116 = ATCC 35536</name>
    <dbReference type="NCBI Taxonomy" id="1125725"/>
    <lineage>
        <taxon>Bacteria</taxon>
        <taxon>Pseudomonadati</taxon>
        <taxon>Spirochaetota</taxon>
        <taxon>Spirochaetia</taxon>
        <taxon>Spirochaetales</taxon>
        <taxon>Treponemataceae</taxon>
        <taxon>Treponema</taxon>
    </lineage>
</organism>
<keyword evidence="2" id="KW-1185">Reference proteome</keyword>
<evidence type="ECO:0000313" key="2">
    <source>
        <dbReference type="Proteomes" id="UP000016646"/>
    </source>
</evidence>
<proteinExistence type="predicted"/>
<gene>
    <name evidence="1" type="ORF">HMPREF0860_0307</name>
</gene>
<sequence>MYFAEREKDNMEVLFSEISNSKKNDFMFFYSDDLILSVKVENFFDSDNDKDFDSENYEEYNAYVVQIKQILVDKNNKFKGIELFELNYKNFPKEIKTDDGRIIYQNASQRKVSCNLL</sequence>
<evidence type="ECO:0000313" key="1">
    <source>
        <dbReference type="EMBL" id="ERJ98547.1"/>
    </source>
</evidence>
<dbReference type="EMBL" id="AVQI01000080">
    <property type="protein sequence ID" value="ERJ98547.1"/>
    <property type="molecule type" value="Genomic_DNA"/>
</dbReference>
<name>A0ABN0P4R1_TRESO</name>
<dbReference type="RefSeq" id="WP_021495790.1">
    <property type="nucleotide sequence ID" value="NZ_AUZJ01000066.1"/>
</dbReference>